<reference evidence="2 3" key="1">
    <citation type="journal article" date="2004" name="Science">
        <title>The genome of the diatom Thalassiosira pseudonana: ecology, evolution, and metabolism.</title>
        <authorList>
            <person name="Armbrust E.V."/>
            <person name="Berges J.A."/>
            <person name="Bowler C."/>
            <person name="Green B.R."/>
            <person name="Martinez D."/>
            <person name="Putnam N.H."/>
            <person name="Zhou S."/>
            <person name="Allen A.E."/>
            <person name="Apt K.E."/>
            <person name="Bechner M."/>
            <person name="Brzezinski M.A."/>
            <person name="Chaal B.K."/>
            <person name="Chiovitti A."/>
            <person name="Davis A.K."/>
            <person name="Demarest M.S."/>
            <person name="Detter J.C."/>
            <person name="Glavina T."/>
            <person name="Goodstein D."/>
            <person name="Hadi M.Z."/>
            <person name="Hellsten U."/>
            <person name="Hildebrand M."/>
            <person name="Jenkins B.D."/>
            <person name="Jurka J."/>
            <person name="Kapitonov V.V."/>
            <person name="Kroger N."/>
            <person name="Lau W.W."/>
            <person name="Lane T.W."/>
            <person name="Larimer F.W."/>
            <person name="Lippmeier J.C."/>
            <person name="Lucas S."/>
            <person name="Medina M."/>
            <person name="Montsant A."/>
            <person name="Obornik M."/>
            <person name="Parker M.S."/>
            <person name="Palenik B."/>
            <person name="Pazour G.J."/>
            <person name="Richardson P.M."/>
            <person name="Rynearson T.A."/>
            <person name="Saito M.A."/>
            <person name="Schwartz D.C."/>
            <person name="Thamatrakoln K."/>
            <person name="Valentin K."/>
            <person name="Vardi A."/>
            <person name="Wilkerson F.P."/>
            <person name="Rokhsar D.S."/>
        </authorList>
    </citation>
    <scope>NUCLEOTIDE SEQUENCE [LARGE SCALE GENOMIC DNA]</scope>
    <source>
        <strain evidence="2 3">CCMP1335</strain>
    </source>
</reference>
<dbReference type="HOGENOM" id="CLU_884242_0_0_1"/>
<feature type="signal peptide" evidence="1">
    <location>
        <begin position="1"/>
        <end position="21"/>
    </location>
</feature>
<dbReference type="eggNOG" id="ENOG502S4FV">
    <property type="taxonomic scope" value="Eukaryota"/>
</dbReference>
<dbReference type="AlphaFoldDB" id="B8BVA7"/>
<proteinExistence type="predicted"/>
<dbReference type="InParanoid" id="B8BVA7"/>
<accession>B8BVA7</accession>
<feature type="chain" id="PRO_5002869333" description="PsbP C-terminal domain-containing protein" evidence="1">
    <location>
        <begin position="22"/>
        <end position="315"/>
    </location>
</feature>
<dbReference type="EMBL" id="CM000639">
    <property type="protein sequence ID" value="EED94901.1"/>
    <property type="molecule type" value="Genomic_DNA"/>
</dbReference>
<evidence type="ECO:0000313" key="3">
    <source>
        <dbReference type="Proteomes" id="UP000001449"/>
    </source>
</evidence>
<protein>
    <recommendedName>
        <fullName evidence="4">PsbP C-terminal domain-containing protein</fullName>
    </recommendedName>
</protein>
<dbReference type="PaxDb" id="35128-Thaps2770"/>
<dbReference type="GeneID" id="7452453"/>
<reference evidence="2 3" key="2">
    <citation type="journal article" date="2008" name="Nature">
        <title>The Phaeodactylum genome reveals the evolutionary history of diatom genomes.</title>
        <authorList>
            <person name="Bowler C."/>
            <person name="Allen A.E."/>
            <person name="Badger J.H."/>
            <person name="Grimwood J."/>
            <person name="Jabbari K."/>
            <person name="Kuo A."/>
            <person name="Maheswari U."/>
            <person name="Martens C."/>
            <person name="Maumus F."/>
            <person name="Otillar R.P."/>
            <person name="Rayko E."/>
            <person name="Salamov A."/>
            <person name="Vandepoele K."/>
            <person name="Beszteri B."/>
            <person name="Gruber A."/>
            <person name="Heijde M."/>
            <person name="Katinka M."/>
            <person name="Mock T."/>
            <person name="Valentin K."/>
            <person name="Verret F."/>
            <person name="Berges J.A."/>
            <person name="Brownlee C."/>
            <person name="Cadoret J.P."/>
            <person name="Chiovitti A."/>
            <person name="Choi C.J."/>
            <person name="Coesel S."/>
            <person name="De Martino A."/>
            <person name="Detter J.C."/>
            <person name="Durkin C."/>
            <person name="Falciatore A."/>
            <person name="Fournet J."/>
            <person name="Haruta M."/>
            <person name="Huysman M.J."/>
            <person name="Jenkins B.D."/>
            <person name="Jiroutova K."/>
            <person name="Jorgensen R.E."/>
            <person name="Joubert Y."/>
            <person name="Kaplan A."/>
            <person name="Kroger N."/>
            <person name="Kroth P.G."/>
            <person name="La Roche J."/>
            <person name="Lindquist E."/>
            <person name="Lommer M."/>
            <person name="Martin-Jezequel V."/>
            <person name="Lopez P.J."/>
            <person name="Lucas S."/>
            <person name="Mangogna M."/>
            <person name="McGinnis K."/>
            <person name="Medlin L.K."/>
            <person name="Montsant A."/>
            <person name="Oudot-Le Secq M.P."/>
            <person name="Napoli C."/>
            <person name="Obornik M."/>
            <person name="Parker M.S."/>
            <person name="Petit J.L."/>
            <person name="Porcel B.M."/>
            <person name="Poulsen N."/>
            <person name="Robison M."/>
            <person name="Rychlewski L."/>
            <person name="Rynearson T.A."/>
            <person name="Schmutz J."/>
            <person name="Shapiro H."/>
            <person name="Siaut M."/>
            <person name="Stanley M."/>
            <person name="Sussman M.R."/>
            <person name="Taylor A.R."/>
            <person name="Vardi A."/>
            <person name="von Dassow P."/>
            <person name="Vyverman W."/>
            <person name="Willis A."/>
            <person name="Wyrwicz L.S."/>
            <person name="Rokhsar D.S."/>
            <person name="Weissenbach J."/>
            <person name="Armbrust E.V."/>
            <person name="Green B.R."/>
            <person name="Van de Peer Y."/>
            <person name="Grigoriev I.V."/>
        </authorList>
    </citation>
    <scope>NUCLEOTIDE SEQUENCE [LARGE SCALE GENOMIC DNA]</scope>
    <source>
        <strain evidence="2 3">CCMP1335</strain>
    </source>
</reference>
<keyword evidence="3" id="KW-1185">Reference proteome</keyword>
<keyword evidence="1" id="KW-0732">Signal</keyword>
<dbReference type="OMA" id="RFAMINV"/>
<sequence length="315" mass="33971">MAPSLFSAACAALAITSPSAAFAPSAVYSTKYTSTSLSVVTNDGSEMGTTSRRGFIDNMASMSAAVAGIFMMPSPAMAYGIKKSNERLASERFAMINVNVNNPLIKLISLHTISFGLPPLAKTPDGFTALAEIYGKGRNRSPLLVTFGFPLDWVVTLPSQDVNGEDGTIQAGEYAKGDTATFFVVPDQGKVENILDKDKEFFKSSLIAAISQKGNNIYQDFKITKLEPVSVDNQKYMLVDFKYTLLTGAGFEVERKGVASVTSVGDGVQLLWSASIAARYKNKTEGSLRGIVQSFRCYADGLNFSSELRNDEFND</sequence>
<evidence type="ECO:0000256" key="1">
    <source>
        <dbReference type="SAM" id="SignalP"/>
    </source>
</evidence>
<evidence type="ECO:0008006" key="4">
    <source>
        <dbReference type="Google" id="ProtNLM"/>
    </source>
</evidence>
<gene>
    <name evidence="2" type="ORF">THAPSDRAFT_2770</name>
</gene>
<name>B8BVA7_THAPS</name>
<dbReference type="Proteomes" id="UP000001449">
    <property type="component" value="Chromosome 2"/>
</dbReference>
<dbReference type="KEGG" id="tps:THAPSDRAFT_2770"/>
<organism evidence="2 3">
    <name type="scientific">Thalassiosira pseudonana</name>
    <name type="common">Marine diatom</name>
    <name type="synonym">Cyclotella nana</name>
    <dbReference type="NCBI Taxonomy" id="35128"/>
    <lineage>
        <taxon>Eukaryota</taxon>
        <taxon>Sar</taxon>
        <taxon>Stramenopiles</taxon>
        <taxon>Ochrophyta</taxon>
        <taxon>Bacillariophyta</taxon>
        <taxon>Coscinodiscophyceae</taxon>
        <taxon>Thalassiosirophycidae</taxon>
        <taxon>Thalassiosirales</taxon>
        <taxon>Thalassiosiraceae</taxon>
        <taxon>Thalassiosira</taxon>
    </lineage>
</organism>
<dbReference type="RefSeq" id="XP_002287458.1">
    <property type="nucleotide sequence ID" value="XM_002287422.1"/>
</dbReference>
<evidence type="ECO:0000313" key="2">
    <source>
        <dbReference type="EMBL" id="EED94901.1"/>
    </source>
</evidence>